<gene>
    <name evidence="1" type="ORF">M407DRAFT_6527</name>
</gene>
<evidence type="ECO:0000313" key="2">
    <source>
        <dbReference type="Proteomes" id="UP000054248"/>
    </source>
</evidence>
<dbReference type="AlphaFoldDB" id="A0A0C3QM93"/>
<name>A0A0C3QM93_9AGAM</name>
<proteinExistence type="predicted"/>
<keyword evidence="2" id="KW-1185">Reference proteome</keyword>
<dbReference type="Proteomes" id="UP000054248">
    <property type="component" value="Unassembled WGS sequence"/>
</dbReference>
<dbReference type="EMBL" id="KN822989">
    <property type="protein sequence ID" value="KIO28906.1"/>
    <property type="molecule type" value="Genomic_DNA"/>
</dbReference>
<evidence type="ECO:0000313" key="1">
    <source>
        <dbReference type="EMBL" id="KIO28906.1"/>
    </source>
</evidence>
<dbReference type="HOGENOM" id="CLU_1379039_0_0_1"/>
<accession>A0A0C3QM93</accession>
<organism evidence="1 2">
    <name type="scientific">Tulasnella calospora MUT 4182</name>
    <dbReference type="NCBI Taxonomy" id="1051891"/>
    <lineage>
        <taxon>Eukaryota</taxon>
        <taxon>Fungi</taxon>
        <taxon>Dikarya</taxon>
        <taxon>Basidiomycota</taxon>
        <taxon>Agaricomycotina</taxon>
        <taxon>Agaricomycetes</taxon>
        <taxon>Cantharellales</taxon>
        <taxon>Tulasnellaceae</taxon>
        <taxon>Tulasnella</taxon>
    </lineage>
</organism>
<reference evidence="1 2" key="1">
    <citation type="submission" date="2014-04" db="EMBL/GenBank/DDBJ databases">
        <authorList>
            <consortium name="DOE Joint Genome Institute"/>
            <person name="Kuo A."/>
            <person name="Girlanda M."/>
            <person name="Perotto S."/>
            <person name="Kohler A."/>
            <person name="Nagy L.G."/>
            <person name="Floudas D."/>
            <person name="Copeland A."/>
            <person name="Barry K.W."/>
            <person name="Cichocki N."/>
            <person name="Veneault-Fourrey C."/>
            <person name="LaButti K."/>
            <person name="Lindquist E.A."/>
            <person name="Lipzen A."/>
            <person name="Lundell T."/>
            <person name="Morin E."/>
            <person name="Murat C."/>
            <person name="Sun H."/>
            <person name="Tunlid A."/>
            <person name="Henrissat B."/>
            <person name="Grigoriev I.V."/>
            <person name="Hibbett D.S."/>
            <person name="Martin F."/>
            <person name="Nordberg H.P."/>
            <person name="Cantor M.N."/>
            <person name="Hua S.X."/>
        </authorList>
    </citation>
    <scope>NUCLEOTIDE SEQUENCE [LARGE SCALE GENOMIC DNA]</scope>
    <source>
        <strain evidence="1 2">MUT 4182</strain>
    </source>
</reference>
<reference evidence="2" key="2">
    <citation type="submission" date="2015-01" db="EMBL/GenBank/DDBJ databases">
        <title>Evolutionary Origins and Diversification of the Mycorrhizal Mutualists.</title>
        <authorList>
            <consortium name="DOE Joint Genome Institute"/>
            <consortium name="Mycorrhizal Genomics Consortium"/>
            <person name="Kohler A."/>
            <person name="Kuo A."/>
            <person name="Nagy L.G."/>
            <person name="Floudas D."/>
            <person name="Copeland A."/>
            <person name="Barry K.W."/>
            <person name="Cichocki N."/>
            <person name="Veneault-Fourrey C."/>
            <person name="LaButti K."/>
            <person name="Lindquist E.A."/>
            <person name="Lipzen A."/>
            <person name="Lundell T."/>
            <person name="Morin E."/>
            <person name="Murat C."/>
            <person name="Riley R."/>
            <person name="Ohm R."/>
            <person name="Sun H."/>
            <person name="Tunlid A."/>
            <person name="Henrissat B."/>
            <person name="Grigoriev I.V."/>
            <person name="Hibbett D.S."/>
            <person name="Martin F."/>
        </authorList>
    </citation>
    <scope>NUCLEOTIDE SEQUENCE [LARGE SCALE GENOMIC DNA]</scope>
    <source>
        <strain evidence="2">MUT 4182</strain>
    </source>
</reference>
<sequence>MLEEALGDYTWNFEGDEKTVPTTKNLNVEGPEAVRYAKEPILHSENIIAHGLVNTADKCSLPPMVGTVNCGDTETPKEENADWTVNDAPVNFSAERIQLTDKKGASLFWGEVVAHFLEHASSGGAPLHLLTMPSHRFQPFGGIWGIEDAWDIAGAIESPPRLDNSIDLVMSAVEKWVWGMDRRPKGMLTCHRLRLCLL</sequence>
<protein>
    <submittedName>
        <fullName evidence="1">Uncharacterized protein</fullName>
    </submittedName>
</protein>